<dbReference type="Gene3D" id="3.40.50.1820">
    <property type="entry name" value="alpha/beta hydrolase"/>
    <property type="match status" value="1"/>
</dbReference>
<dbReference type="InterPro" id="IPR008979">
    <property type="entry name" value="Galactose-bd-like_sf"/>
</dbReference>
<evidence type="ECO:0000313" key="3">
    <source>
        <dbReference type="EMBL" id="KAF7717683.1"/>
    </source>
</evidence>
<dbReference type="NCBIfam" id="TIGR00976">
    <property type="entry name" value="CocE_NonD"/>
    <property type="match status" value="1"/>
</dbReference>
<proteinExistence type="predicted"/>
<dbReference type="AlphaFoldDB" id="A0A8J8WLD0"/>
<reference evidence="3" key="1">
    <citation type="journal article" date="2020" name="Front. Microbiol.">
        <title>Gene regulatory networks of Penicillium echinulatum 2HH and Penicillium oxalicum 114-2 inferred by a computational biology approach.</title>
        <authorList>
            <person name="Lenz A.R."/>
            <person name="Galan-Vasquez E."/>
            <person name="Balbinot E."/>
            <person name="De Abreu F.P."/>
            <person name="De Oliveira N.S."/>
            <person name="Da Rosa L.O."/>
            <person name="De Avila E Silva S."/>
            <person name="Camassola M."/>
            <person name="Dillon A.J.P."/>
            <person name="Perez-Rueda E."/>
        </authorList>
    </citation>
    <scope>NUCLEOTIDE SEQUENCE</scope>
    <source>
        <strain evidence="3">S1M29</strain>
    </source>
</reference>
<dbReference type="InterPro" id="IPR013736">
    <property type="entry name" value="Xaa-Pro_dipept_C"/>
</dbReference>
<dbReference type="GO" id="GO:0008239">
    <property type="term" value="F:dipeptidyl-peptidase activity"/>
    <property type="evidence" value="ECO:0007669"/>
    <property type="project" value="InterPro"/>
</dbReference>
<keyword evidence="4" id="KW-1185">Reference proteome</keyword>
<dbReference type="Gene3D" id="1.10.3020.10">
    <property type="entry name" value="alpha-amino acid ester hydrolase ( Helical cap domain)"/>
    <property type="match status" value="1"/>
</dbReference>
<dbReference type="Gene3D" id="2.60.120.260">
    <property type="entry name" value="Galactose-binding domain-like"/>
    <property type="match status" value="1"/>
</dbReference>
<feature type="domain" description="Xaa-Pro dipeptidyl-peptidase C-terminal" evidence="2">
    <location>
        <begin position="323"/>
        <end position="549"/>
    </location>
</feature>
<dbReference type="SMART" id="SM00939">
    <property type="entry name" value="PepX_C"/>
    <property type="match status" value="1"/>
</dbReference>
<evidence type="ECO:0000313" key="4">
    <source>
        <dbReference type="Proteomes" id="UP000631181"/>
    </source>
</evidence>
<dbReference type="EMBL" id="WIWV01000024">
    <property type="protein sequence ID" value="KAF7717683.1"/>
    <property type="molecule type" value="Genomic_DNA"/>
</dbReference>
<name>A0A8J8WLD0_9EURO</name>
<dbReference type="GO" id="GO:0072330">
    <property type="term" value="P:monocarboxylic acid biosynthetic process"/>
    <property type="evidence" value="ECO:0007669"/>
    <property type="project" value="UniProtKB-ARBA"/>
</dbReference>
<dbReference type="GO" id="GO:0017000">
    <property type="term" value="P:antibiotic biosynthetic process"/>
    <property type="evidence" value="ECO:0007669"/>
    <property type="project" value="UniProtKB-ARBA"/>
</dbReference>
<keyword evidence="1" id="KW-0378">Hydrolase</keyword>
<gene>
    <name evidence="3" type="ORF">PECM_003950</name>
</gene>
<evidence type="ECO:0000256" key="1">
    <source>
        <dbReference type="ARBA" id="ARBA00022801"/>
    </source>
</evidence>
<dbReference type="InterPro" id="IPR000383">
    <property type="entry name" value="Xaa-Pro-like_dom"/>
</dbReference>
<protein>
    <recommendedName>
        <fullName evidence="2">Xaa-Pro dipeptidyl-peptidase C-terminal domain-containing protein</fullName>
    </recommendedName>
</protein>
<organism evidence="3 4">
    <name type="scientific">Penicillium ucsense</name>
    <dbReference type="NCBI Taxonomy" id="2839758"/>
    <lineage>
        <taxon>Eukaryota</taxon>
        <taxon>Fungi</taxon>
        <taxon>Dikarya</taxon>
        <taxon>Ascomycota</taxon>
        <taxon>Pezizomycotina</taxon>
        <taxon>Eurotiomycetes</taxon>
        <taxon>Eurotiomycetidae</taxon>
        <taxon>Eurotiales</taxon>
        <taxon>Aspergillaceae</taxon>
        <taxon>Penicillium</taxon>
    </lineage>
</organism>
<dbReference type="Proteomes" id="UP000631181">
    <property type="component" value="Unassembled WGS sequence"/>
</dbReference>
<dbReference type="InterPro" id="IPR005674">
    <property type="entry name" value="CocE/Ser_esterase"/>
</dbReference>
<sequence length="560" mass="62128">MLAGALKRSFSAASLDYLGARYVGAGHEICSYTSQPVRIPMRDGVHLAADFYAPEIPAGKNPAGLILIQCCYGRGSGISFINARIYAARGYQALFVSTRGTYGSEGVFDSGRSEHLDSQDIVIWMRQQPWYRGSFATLGASYLGYCQWALFDDPPEDCVAAVIPVAPHDQALHAWGTGSFRLDRASWSDEMSRRQDEKGSFLERLANMPGFGFLRSPELDNALARLPLEKSLRTYFGNRAPWLFEYLKHSDINDEYWTPCRHHAALARVKMPVLLISGWYDSFTEQTLQQFKHLKQRNVNVNLIVGPWTHVQASGLFSVPDILDFLAENVAKTGSYKHQAAKIYVTGAEEWRAMSDWPPRSQPKTFYLQDRKSLGLVSPAENATPASFIFNPLEPTPSLGGNQMAAGGRVDDSELADRSDVSVFTSEPLKEDLEVLGAPTVHLMHTSDPPIADLFLRLCEVDTRGVSHNVTEMYQALQPSRETGKSLLLTFRDCAHRFKKGTRVRLLVAGGSFPLYARSLGTSNDRVRGEKTVPQKHTVIVADGLSRLVLPECQMSGDVA</sequence>
<dbReference type="OrthoDB" id="416441at2759"/>
<accession>A0A8J8WLD0</accession>
<dbReference type="InterPro" id="IPR029058">
    <property type="entry name" value="AB_hydrolase_fold"/>
</dbReference>
<dbReference type="SUPFAM" id="SSF49785">
    <property type="entry name" value="Galactose-binding domain-like"/>
    <property type="match status" value="1"/>
</dbReference>
<dbReference type="SUPFAM" id="SSF53474">
    <property type="entry name" value="alpha/beta-Hydrolases"/>
    <property type="match status" value="1"/>
</dbReference>
<evidence type="ECO:0000259" key="2">
    <source>
        <dbReference type="SMART" id="SM00939"/>
    </source>
</evidence>
<dbReference type="Pfam" id="PF02129">
    <property type="entry name" value="Peptidase_S15"/>
    <property type="match status" value="1"/>
</dbReference>
<comment type="caution">
    <text evidence="3">The sequence shown here is derived from an EMBL/GenBank/DDBJ whole genome shotgun (WGS) entry which is preliminary data.</text>
</comment>
<dbReference type="Pfam" id="PF08530">
    <property type="entry name" value="PepX_C"/>
    <property type="match status" value="1"/>
</dbReference>